<dbReference type="InterPro" id="IPR050960">
    <property type="entry name" value="AB_hydrolase_4_sf"/>
</dbReference>
<dbReference type="EMBL" id="JBHRTI010000003">
    <property type="protein sequence ID" value="MFC3146218.1"/>
    <property type="molecule type" value="Genomic_DNA"/>
</dbReference>
<dbReference type="Gene3D" id="3.40.50.1820">
    <property type="entry name" value="alpha/beta hydrolase"/>
    <property type="match status" value="1"/>
</dbReference>
<dbReference type="GO" id="GO:0016787">
    <property type="term" value="F:hydrolase activity"/>
    <property type="evidence" value="ECO:0007669"/>
    <property type="project" value="UniProtKB-KW"/>
</dbReference>
<dbReference type="Pfam" id="PF00561">
    <property type="entry name" value="Abhydrolase_1"/>
    <property type="match status" value="1"/>
</dbReference>
<organism evidence="3 4">
    <name type="scientific">Piscinibacterium candidicorallinum</name>
    <dbReference type="NCBI Taxonomy" id="1793872"/>
    <lineage>
        <taxon>Bacteria</taxon>
        <taxon>Pseudomonadati</taxon>
        <taxon>Pseudomonadota</taxon>
        <taxon>Betaproteobacteria</taxon>
        <taxon>Burkholderiales</taxon>
        <taxon>Piscinibacterium</taxon>
    </lineage>
</organism>
<evidence type="ECO:0000259" key="2">
    <source>
        <dbReference type="Pfam" id="PF00561"/>
    </source>
</evidence>
<dbReference type="InterPro" id="IPR012020">
    <property type="entry name" value="ABHD4"/>
</dbReference>
<keyword evidence="3" id="KW-0378">Hydrolase</keyword>
<name>A0ABV7H0C6_9BURK</name>
<evidence type="ECO:0000256" key="1">
    <source>
        <dbReference type="ARBA" id="ARBA00010884"/>
    </source>
</evidence>
<evidence type="ECO:0000313" key="3">
    <source>
        <dbReference type="EMBL" id="MFC3146218.1"/>
    </source>
</evidence>
<dbReference type="InterPro" id="IPR029058">
    <property type="entry name" value="AB_hydrolase_fold"/>
</dbReference>
<dbReference type="PANTHER" id="PTHR10794">
    <property type="entry name" value="ABHYDROLASE DOMAIN-CONTAINING PROTEIN"/>
    <property type="match status" value="1"/>
</dbReference>
<dbReference type="RefSeq" id="WP_377300501.1">
    <property type="nucleotide sequence ID" value="NZ_CP180191.1"/>
</dbReference>
<dbReference type="SUPFAM" id="SSF53474">
    <property type="entry name" value="alpha/beta-Hydrolases"/>
    <property type="match status" value="1"/>
</dbReference>
<evidence type="ECO:0000313" key="4">
    <source>
        <dbReference type="Proteomes" id="UP001595556"/>
    </source>
</evidence>
<dbReference type="InterPro" id="IPR000073">
    <property type="entry name" value="AB_hydrolase_1"/>
</dbReference>
<comment type="caution">
    <text evidence="3">The sequence shown here is derived from an EMBL/GenBank/DDBJ whole genome shotgun (WGS) entry which is preliminary data.</text>
</comment>
<dbReference type="PANTHER" id="PTHR10794:SF94">
    <property type="entry name" value="ESTERASE YHET-RELATED"/>
    <property type="match status" value="1"/>
</dbReference>
<accession>A0ABV7H0C6</accession>
<dbReference type="PIRSF" id="PIRSF005211">
    <property type="entry name" value="Ab_hydro_YheT"/>
    <property type="match status" value="1"/>
</dbReference>
<comment type="similarity">
    <text evidence="1">Belongs to the AB hydrolase superfamily. AB hydrolase 4 family.</text>
</comment>
<gene>
    <name evidence="3" type="ORF">ACFOEN_01030</name>
</gene>
<proteinExistence type="inferred from homology"/>
<reference evidence="4" key="1">
    <citation type="journal article" date="2019" name="Int. J. Syst. Evol. Microbiol.">
        <title>The Global Catalogue of Microorganisms (GCM) 10K type strain sequencing project: providing services to taxonomists for standard genome sequencing and annotation.</title>
        <authorList>
            <consortium name="The Broad Institute Genomics Platform"/>
            <consortium name="The Broad Institute Genome Sequencing Center for Infectious Disease"/>
            <person name="Wu L."/>
            <person name="Ma J."/>
        </authorList>
    </citation>
    <scope>NUCLEOTIDE SEQUENCE [LARGE SCALE GENOMIC DNA]</scope>
    <source>
        <strain evidence="4">KCTC 52168</strain>
    </source>
</reference>
<protein>
    <submittedName>
        <fullName evidence="3">YheT family hydrolase</fullName>
    </submittedName>
</protein>
<keyword evidence="4" id="KW-1185">Reference proteome</keyword>
<sequence>MPHRTQPTQPLHRPLRLSDPAAPWWLPGGHAQTIWPALFSPAPTLALRRERWEWNDGDFVDADWVQPEPREAWAPVLVIFHGLEGSSKSHYARAIAHAATRAGLRVVIVHFRGCSGEPNRLARAYHSGDADEIERVAQRLHASYPVASLYACGISLGGSALANYVALRGEACLFSAAVAACAPLDLAAGGAAISQGFSMVYTRMFLRTMKRKAMEKLARFPGLFDAAKMRVARDLYDFDNLFTAPVHGYRNTEDYWARASAKPHLRGATKPLLLVNPLNDPFVPAASLPKPNEVSPAVTLHYPRHGGHVGFATGGMPGRLDWLPAMVLDYLGVK</sequence>
<feature type="domain" description="AB hydrolase-1" evidence="2">
    <location>
        <begin position="75"/>
        <end position="313"/>
    </location>
</feature>
<dbReference type="Proteomes" id="UP001595556">
    <property type="component" value="Unassembled WGS sequence"/>
</dbReference>